<keyword evidence="6 7" id="KW-0472">Membrane</keyword>
<feature type="transmembrane region" description="Helical" evidence="7">
    <location>
        <begin position="171"/>
        <end position="188"/>
    </location>
</feature>
<dbReference type="InterPro" id="IPR017850">
    <property type="entry name" value="Alkaline_phosphatase_core_sf"/>
</dbReference>
<feature type="transmembrane region" description="Helical" evidence="7">
    <location>
        <begin position="141"/>
        <end position="159"/>
    </location>
</feature>
<evidence type="ECO:0000256" key="6">
    <source>
        <dbReference type="ARBA" id="ARBA00023136"/>
    </source>
</evidence>
<proteinExistence type="predicted"/>
<name>A0A429ZY30_9ENTE</name>
<evidence type="ECO:0000259" key="8">
    <source>
        <dbReference type="Pfam" id="PF00884"/>
    </source>
</evidence>
<evidence type="ECO:0000313" key="9">
    <source>
        <dbReference type="EMBL" id="RST98805.1"/>
    </source>
</evidence>
<dbReference type="Pfam" id="PF00884">
    <property type="entry name" value="Sulfatase"/>
    <property type="match status" value="1"/>
</dbReference>
<gene>
    <name evidence="9" type="ORF">CBF37_06950</name>
</gene>
<evidence type="ECO:0000256" key="3">
    <source>
        <dbReference type="ARBA" id="ARBA00022475"/>
    </source>
</evidence>
<feature type="transmembrane region" description="Helical" evidence="7">
    <location>
        <begin position="56"/>
        <end position="78"/>
    </location>
</feature>
<keyword evidence="4 7" id="KW-0812">Transmembrane</keyword>
<dbReference type="GO" id="GO:0005886">
    <property type="term" value="C:plasma membrane"/>
    <property type="evidence" value="ECO:0007669"/>
    <property type="project" value="UniProtKB-SubCell"/>
</dbReference>
<dbReference type="EMBL" id="NGJS01000008">
    <property type="protein sequence ID" value="RST98805.1"/>
    <property type="molecule type" value="Genomic_DNA"/>
</dbReference>
<evidence type="ECO:0000313" key="10">
    <source>
        <dbReference type="Proteomes" id="UP000287857"/>
    </source>
</evidence>
<dbReference type="InterPro" id="IPR050448">
    <property type="entry name" value="OpgB/LTA_synthase_biosynth"/>
</dbReference>
<accession>A0A429ZY30</accession>
<feature type="domain" description="Sulfatase N-terminal" evidence="8">
    <location>
        <begin position="269"/>
        <end position="543"/>
    </location>
</feature>
<sequence>MFLNKTKEEDKIIKKPQTKVNCVVHLSLAVIITLVVVFVGHIMLQLGQNNNQFHLVFKFIFLWHTEKFLIGSLVLLALDVFLISLMGSVLYGNIIYIIIMASMSAATFQKMKFREEPIYPDDLKMLTQFQMFRDILGTGRFVLLCLLLMILCLFVIWKITKSLKLSKKIQIFRIVSGLLSLSCLIYASNFNTPTNLLRKGYDRSALWIPYSQKMNYYNVGFVGGFLFNTRVQAMEEPKGYSKESIEKIVSNYNKRAEKNNQSKSDSEKPNVVYIMSESFSDPNRLEGIDVTPNPLKEYSDVARSASLSGQMLSSGYGGGTANIEFEALTGFSMDLMSAQMTTPYTMLLPKQKSFPSIVSSLKQQGYYTMAIHPYNTSMYKRQENYTLFGFDEFKSEKTMTHKKKIVNDKNNFISDQSAFSEVYDQLKKENQPQFIHLVTMQTHMPYNTKYVESHYYSSVGEGQDSLVNYAQDIAYASEALKSFMSDINNLSRPTIVVFWGDHLPSIYSEEVVKKNTKERLHLTEFFVSNPKVEKEAPVQAISPIYFQQFINKNTAVEATGFSMLLQDMYQFLPAFEKQSYYYQNDWHKELKLLPENQKVFDQYRLIQYDIVSGNKYSKNLFEVLSR</sequence>
<dbReference type="CDD" id="cd16015">
    <property type="entry name" value="LTA_synthase"/>
    <property type="match status" value="1"/>
</dbReference>
<dbReference type="Proteomes" id="UP000287857">
    <property type="component" value="Unassembled WGS sequence"/>
</dbReference>
<keyword evidence="5 7" id="KW-1133">Transmembrane helix</keyword>
<evidence type="ECO:0000256" key="1">
    <source>
        <dbReference type="ARBA" id="ARBA00004651"/>
    </source>
</evidence>
<dbReference type="PANTHER" id="PTHR47371">
    <property type="entry name" value="LIPOTEICHOIC ACID SYNTHASE"/>
    <property type="match status" value="1"/>
</dbReference>
<feature type="transmembrane region" description="Helical" evidence="7">
    <location>
        <begin position="90"/>
        <end position="108"/>
    </location>
</feature>
<evidence type="ECO:0000256" key="2">
    <source>
        <dbReference type="ARBA" id="ARBA00004936"/>
    </source>
</evidence>
<dbReference type="SUPFAM" id="SSF53649">
    <property type="entry name" value="Alkaline phosphatase-like"/>
    <property type="match status" value="1"/>
</dbReference>
<evidence type="ECO:0000256" key="4">
    <source>
        <dbReference type="ARBA" id="ARBA00022692"/>
    </source>
</evidence>
<dbReference type="AlphaFoldDB" id="A0A429ZY30"/>
<comment type="caution">
    <text evidence="9">The sequence shown here is derived from an EMBL/GenBank/DDBJ whole genome shotgun (WGS) entry which is preliminary data.</text>
</comment>
<organism evidence="9 10">
    <name type="scientific">Vagococcus vulneris</name>
    <dbReference type="NCBI Taxonomy" id="1977869"/>
    <lineage>
        <taxon>Bacteria</taxon>
        <taxon>Bacillati</taxon>
        <taxon>Bacillota</taxon>
        <taxon>Bacilli</taxon>
        <taxon>Lactobacillales</taxon>
        <taxon>Enterococcaceae</taxon>
        <taxon>Vagococcus</taxon>
    </lineage>
</organism>
<protein>
    <recommendedName>
        <fullName evidence="8">Sulfatase N-terminal domain-containing protein</fullName>
    </recommendedName>
</protein>
<comment type="pathway">
    <text evidence="2">Cell wall biogenesis; lipoteichoic acid biosynthesis.</text>
</comment>
<keyword evidence="3" id="KW-1003">Cell membrane</keyword>
<reference evidence="9 10" key="1">
    <citation type="submission" date="2017-05" db="EMBL/GenBank/DDBJ databases">
        <title>Vagococcus spp. assemblies.</title>
        <authorList>
            <person name="Gulvik C.A."/>
        </authorList>
    </citation>
    <scope>NUCLEOTIDE SEQUENCE [LARGE SCALE GENOMIC DNA]</scope>
    <source>
        <strain evidence="9 10">SS1995</strain>
    </source>
</reference>
<evidence type="ECO:0000256" key="7">
    <source>
        <dbReference type="SAM" id="Phobius"/>
    </source>
</evidence>
<feature type="transmembrane region" description="Helical" evidence="7">
    <location>
        <begin position="20"/>
        <end position="44"/>
    </location>
</feature>
<comment type="subcellular location">
    <subcellularLocation>
        <location evidence="1">Cell membrane</location>
        <topology evidence="1">Multi-pass membrane protein</topology>
    </subcellularLocation>
</comment>
<dbReference type="PANTHER" id="PTHR47371:SF3">
    <property type="entry name" value="PHOSPHOGLYCEROL TRANSFERASE I"/>
    <property type="match status" value="1"/>
</dbReference>
<evidence type="ECO:0000256" key="5">
    <source>
        <dbReference type="ARBA" id="ARBA00022989"/>
    </source>
</evidence>
<dbReference type="Gene3D" id="3.40.720.10">
    <property type="entry name" value="Alkaline Phosphatase, subunit A"/>
    <property type="match status" value="1"/>
</dbReference>
<dbReference type="InterPro" id="IPR000917">
    <property type="entry name" value="Sulfatase_N"/>
</dbReference>
<keyword evidence="10" id="KW-1185">Reference proteome</keyword>